<comment type="caution">
    <text evidence="1">The sequence shown here is derived from an EMBL/GenBank/DDBJ whole genome shotgun (WGS) entry which is preliminary data.</text>
</comment>
<name>A0ABU6THT8_9FABA</name>
<organism evidence="1 2">
    <name type="scientific">Stylosanthes scabra</name>
    <dbReference type="NCBI Taxonomy" id="79078"/>
    <lineage>
        <taxon>Eukaryota</taxon>
        <taxon>Viridiplantae</taxon>
        <taxon>Streptophyta</taxon>
        <taxon>Embryophyta</taxon>
        <taxon>Tracheophyta</taxon>
        <taxon>Spermatophyta</taxon>
        <taxon>Magnoliopsida</taxon>
        <taxon>eudicotyledons</taxon>
        <taxon>Gunneridae</taxon>
        <taxon>Pentapetalae</taxon>
        <taxon>rosids</taxon>
        <taxon>fabids</taxon>
        <taxon>Fabales</taxon>
        <taxon>Fabaceae</taxon>
        <taxon>Papilionoideae</taxon>
        <taxon>50 kb inversion clade</taxon>
        <taxon>dalbergioids sensu lato</taxon>
        <taxon>Dalbergieae</taxon>
        <taxon>Pterocarpus clade</taxon>
        <taxon>Stylosanthes</taxon>
    </lineage>
</organism>
<dbReference type="Proteomes" id="UP001341840">
    <property type="component" value="Unassembled WGS sequence"/>
</dbReference>
<sequence>MRWQFHTTSVWRPKIWQKSRRANVRLRLATAHHESHAVSATVDMWQYLNAFDTRCFVLIINKEFHWTGCSFVNWDQLRPLVVAKFRWAVEGDLAEQEEEQRSLALEERSGSLLDGMAAASVGGSAVVASIAEFPWRTKTTTWILRLSLLDVLKGEELNKKTTMSDVKREEKELDLSPEVVTNYRTAAFLVLRIGNLLQSYFSKGIHMMLLYIDMTSHLACDRGGVEA</sequence>
<evidence type="ECO:0000313" key="1">
    <source>
        <dbReference type="EMBL" id="MED6148062.1"/>
    </source>
</evidence>
<gene>
    <name evidence="1" type="ORF">PIB30_049584</name>
</gene>
<accession>A0ABU6THT8</accession>
<protein>
    <submittedName>
        <fullName evidence="1">Uncharacterized protein</fullName>
    </submittedName>
</protein>
<keyword evidence="2" id="KW-1185">Reference proteome</keyword>
<reference evidence="1 2" key="1">
    <citation type="journal article" date="2023" name="Plants (Basel)">
        <title>Bridging the Gap: Combining Genomics and Transcriptomics Approaches to Understand Stylosanthes scabra, an Orphan Legume from the Brazilian Caatinga.</title>
        <authorList>
            <person name="Ferreira-Neto J.R.C."/>
            <person name="da Silva M.D."/>
            <person name="Binneck E."/>
            <person name="de Melo N.F."/>
            <person name="da Silva R.H."/>
            <person name="de Melo A.L.T.M."/>
            <person name="Pandolfi V."/>
            <person name="Bustamante F.O."/>
            <person name="Brasileiro-Vidal A.C."/>
            <person name="Benko-Iseppon A.M."/>
        </authorList>
    </citation>
    <scope>NUCLEOTIDE SEQUENCE [LARGE SCALE GENOMIC DNA]</scope>
    <source>
        <tissue evidence="1">Leaves</tissue>
    </source>
</reference>
<evidence type="ECO:0000313" key="2">
    <source>
        <dbReference type="Proteomes" id="UP001341840"/>
    </source>
</evidence>
<proteinExistence type="predicted"/>
<dbReference type="EMBL" id="JASCZI010090955">
    <property type="protein sequence ID" value="MED6148062.1"/>
    <property type="molecule type" value="Genomic_DNA"/>
</dbReference>